<name>A0ABW8AHW1_9ACTN</name>
<dbReference type="NCBIfam" id="NF046077">
    <property type="entry name" value="LPS_M949_RS01915"/>
    <property type="match status" value="1"/>
</dbReference>
<feature type="compositionally biased region" description="Basic and acidic residues" evidence="1">
    <location>
        <begin position="57"/>
        <end position="69"/>
    </location>
</feature>
<comment type="caution">
    <text evidence="3">The sequence shown here is derived from an EMBL/GenBank/DDBJ whole genome shotgun (WGS) entry which is preliminary data.</text>
</comment>
<gene>
    <name evidence="3" type="ORF">ACIB24_02580</name>
</gene>
<dbReference type="EMBL" id="JBITLV010000001">
    <property type="protein sequence ID" value="MFI7585945.1"/>
    <property type="molecule type" value="Genomic_DNA"/>
</dbReference>
<protein>
    <submittedName>
        <fullName evidence="3">M949_RS01915 family surface polysaccharide biosynthesis protein</fullName>
    </submittedName>
</protein>
<evidence type="ECO:0000313" key="3">
    <source>
        <dbReference type="EMBL" id="MFI7585945.1"/>
    </source>
</evidence>
<proteinExistence type="predicted"/>
<feature type="region of interest" description="Disordered" evidence="1">
    <location>
        <begin position="1"/>
        <end position="110"/>
    </location>
</feature>
<keyword evidence="2" id="KW-0472">Membrane</keyword>
<feature type="transmembrane region" description="Helical" evidence="2">
    <location>
        <begin position="161"/>
        <end position="179"/>
    </location>
</feature>
<feature type="compositionally biased region" description="Pro residues" evidence="1">
    <location>
        <begin position="13"/>
        <end position="25"/>
    </location>
</feature>
<evidence type="ECO:0000313" key="4">
    <source>
        <dbReference type="Proteomes" id="UP001612915"/>
    </source>
</evidence>
<feature type="region of interest" description="Disordered" evidence="1">
    <location>
        <begin position="186"/>
        <end position="211"/>
    </location>
</feature>
<reference evidence="3 4" key="1">
    <citation type="submission" date="2024-10" db="EMBL/GenBank/DDBJ databases">
        <title>The Natural Products Discovery Center: Release of the First 8490 Sequenced Strains for Exploring Actinobacteria Biosynthetic Diversity.</title>
        <authorList>
            <person name="Kalkreuter E."/>
            <person name="Kautsar S.A."/>
            <person name="Yang D."/>
            <person name="Bader C.D."/>
            <person name="Teijaro C.N."/>
            <person name="Fluegel L."/>
            <person name="Davis C.M."/>
            <person name="Simpson J.R."/>
            <person name="Lauterbach L."/>
            <person name="Steele A.D."/>
            <person name="Gui C."/>
            <person name="Meng S."/>
            <person name="Li G."/>
            <person name="Viehrig K."/>
            <person name="Ye F."/>
            <person name="Su P."/>
            <person name="Kiefer A.F."/>
            <person name="Nichols A."/>
            <person name="Cepeda A.J."/>
            <person name="Yan W."/>
            <person name="Fan B."/>
            <person name="Jiang Y."/>
            <person name="Adhikari A."/>
            <person name="Zheng C.-J."/>
            <person name="Schuster L."/>
            <person name="Cowan T.M."/>
            <person name="Smanski M.J."/>
            <person name="Chevrette M.G."/>
            <person name="De Carvalho L.P.S."/>
            <person name="Shen B."/>
        </authorList>
    </citation>
    <scope>NUCLEOTIDE SEQUENCE [LARGE SCALE GENOMIC DNA]</scope>
    <source>
        <strain evidence="3 4">NPDC049639</strain>
    </source>
</reference>
<evidence type="ECO:0000256" key="2">
    <source>
        <dbReference type="SAM" id="Phobius"/>
    </source>
</evidence>
<sequence>MDDDQQGAWWTKPPSPPTPTRPLRPPTARATGGSAGGTSSSPAAPQGPADGDLDDGVVDRFADRREEPIGRAGPPEDPIEIYDRAPHRPHPGPVSGLSTHPDPPTRPMEYLTVRLDPDSPANGLRPISGDTMEVPAAAMPRLRQGPPSEPRPAPTVQRGPVILLAAGVLLVIVTVAVIASRVATGAGPRTTLGPATSATPAPAVFSGTPPRNLEQVNRAKATQLLARAHRSAGGTIKRAFTWTDGNGMNLLVTASNRTSAGTSLRVTQLARLDGKPQVLRVMIEPDLPECSGDDPKAGFTAGSMFVRDLDGDGVAEATVGWSSRCGSGPSVAKLALLSDGQKYIIRGEGDVGNAGSGSGVPDPVAARWPAKFLGPLTTLYRSLYF</sequence>
<dbReference type="InterPro" id="IPR058148">
    <property type="entry name" value="M949_RS01915-like_dom"/>
</dbReference>
<feature type="compositionally biased region" description="Low complexity" evidence="1">
    <location>
        <begin position="26"/>
        <end position="50"/>
    </location>
</feature>
<dbReference type="RefSeq" id="WP_398274718.1">
    <property type="nucleotide sequence ID" value="NZ_JBITLV010000001.1"/>
</dbReference>
<keyword evidence="2" id="KW-0812">Transmembrane</keyword>
<organism evidence="3 4">
    <name type="scientific">Spongisporangium articulatum</name>
    <dbReference type="NCBI Taxonomy" id="3362603"/>
    <lineage>
        <taxon>Bacteria</taxon>
        <taxon>Bacillati</taxon>
        <taxon>Actinomycetota</taxon>
        <taxon>Actinomycetes</taxon>
        <taxon>Kineosporiales</taxon>
        <taxon>Kineosporiaceae</taxon>
        <taxon>Spongisporangium</taxon>
    </lineage>
</organism>
<accession>A0ABW8AHW1</accession>
<keyword evidence="4" id="KW-1185">Reference proteome</keyword>
<evidence type="ECO:0000256" key="1">
    <source>
        <dbReference type="SAM" id="MobiDB-lite"/>
    </source>
</evidence>
<keyword evidence="2" id="KW-1133">Transmembrane helix</keyword>
<dbReference type="Proteomes" id="UP001612915">
    <property type="component" value="Unassembled WGS sequence"/>
</dbReference>